<evidence type="ECO:0000256" key="1">
    <source>
        <dbReference type="ARBA" id="ARBA00004651"/>
    </source>
</evidence>
<dbReference type="Proteomes" id="UP000295689">
    <property type="component" value="Unassembled WGS sequence"/>
</dbReference>
<feature type="transmembrane region" description="Helical" evidence="7">
    <location>
        <begin position="290"/>
        <end position="315"/>
    </location>
</feature>
<evidence type="ECO:0000256" key="3">
    <source>
        <dbReference type="ARBA" id="ARBA00022475"/>
    </source>
</evidence>
<sequence length="324" mass="36347">MAFLNPQTTKPIDGSIPSAIVPKKKATVFNTFKRDYQLWLMILPAIIVIIIFNYIPMYGIQLAFREYDFTKGLTGGEWVGLKYFKQFIDSFMFADLMTNTVVISLATIILGFPAPIILALIINQVVWKKWKKTIQTTVYLPHFISMVVMVGLLNVLLSPNSGVVGHIASSLGFDVNLLASEKAFVPVYVLSDIWQHAGWNSIIYLAALASVDPELYDSAKIDGASRWQTIRYVDLPAIVPTMIILFILSMGNILNTGFEKIFLMQNPLNLPVSEVIATYVYKIGIISNQFSYSAAIGLFNTLINFAFLLAMNYIAKRFSNISLW</sequence>
<evidence type="ECO:0000256" key="6">
    <source>
        <dbReference type="ARBA" id="ARBA00023136"/>
    </source>
</evidence>
<evidence type="ECO:0000259" key="8">
    <source>
        <dbReference type="PROSITE" id="PS50928"/>
    </source>
</evidence>
<feature type="transmembrane region" description="Helical" evidence="7">
    <location>
        <begin position="38"/>
        <end position="55"/>
    </location>
</feature>
<dbReference type="CDD" id="cd06261">
    <property type="entry name" value="TM_PBP2"/>
    <property type="match status" value="1"/>
</dbReference>
<dbReference type="PANTHER" id="PTHR43227:SF11">
    <property type="entry name" value="BLL4140 PROTEIN"/>
    <property type="match status" value="1"/>
</dbReference>
<evidence type="ECO:0000256" key="4">
    <source>
        <dbReference type="ARBA" id="ARBA00022692"/>
    </source>
</evidence>
<evidence type="ECO:0000256" key="2">
    <source>
        <dbReference type="ARBA" id="ARBA00022448"/>
    </source>
</evidence>
<keyword evidence="2 7" id="KW-0813">Transport</keyword>
<name>A0A4R2BGK2_9BACI</name>
<feature type="transmembrane region" description="Helical" evidence="7">
    <location>
        <begin position="193"/>
        <end position="211"/>
    </location>
</feature>
<accession>A0A4R2BGK2</accession>
<comment type="similarity">
    <text evidence="7">Belongs to the binding-protein-dependent transport system permease family.</text>
</comment>
<protein>
    <submittedName>
        <fullName evidence="9">Putative aldouronate transport system permease protein</fullName>
    </submittedName>
</protein>
<evidence type="ECO:0000256" key="7">
    <source>
        <dbReference type="RuleBase" id="RU363032"/>
    </source>
</evidence>
<dbReference type="Pfam" id="PF00528">
    <property type="entry name" value="BPD_transp_1"/>
    <property type="match status" value="1"/>
</dbReference>
<feature type="domain" description="ABC transmembrane type-1" evidence="8">
    <location>
        <begin position="97"/>
        <end position="311"/>
    </location>
</feature>
<dbReference type="InterPro" id="IPR035906">
    <property type="entry name" value="MetI-like_sf"/>
</dbReference>
<feature type="transmembrane region" description="Helical" evidence="7">
    <location>
        <begin position="138"/>
        <end position="157"/>
    </location>
</feature>
<dbReference type="GO" id="GO:0005886">
    <property type="term" value="C:plasma membrane"/>
    <property type="evidence" value="ECO:0007669"/>
    <property type="project" value="UniProtKB-SubCell"/>
</dbReference>
<keyword evidence="6 7" id="KW-0472">Membrane</keyword>
<evidence type="ECO:0000313" key="10">
    <source>
        <dbReference type="Proteomes" id="UP000295689"/>
    </source>
</evidence>
<dbReference type="AlphaFoldDB" id="A0A4R2BGK2"/>
<feature type="transmembrane region" description="Helical" evidence="7">
    <location>
        <begin position="101"/>
        <end position="126"/>
    </location>
</feature>
<dbReference type="EMBL" id="SLVV01000004">
    <property type="protein sequence ID" value="TCN26111.1"/>
    <property type="molecule type" value="Genomic_DNA"/>
</dbReference>
<dbReference type="InterPro" id="IPR050809">
    <property type="entry name" value="UgpAE/MalFG_permease"/>
</dbReference>
<dbReference type="SUPFAM" id="SSF161098">
    <property type="entry name" value="MetI-like"/>
    <property type="match status" value="1"/>
</dbReference>
<evidence type="ECO:0000256" key="5">
    <source>
        <dbReference type="ARBA" id="ARBA00022989"/>
    </source>
</evidence>
<dbReference type="PANTHER" id="PTHR43227">
    <property type="entry name" value="BLL4140 PROTEIN"/>
    <property type="match status" value="1"/>
</dbReference>
<organism evidence="9 10">
    <name type="scientific">Mesobacillus foraminis</name>
    <dbReference type="NCBI Taxonomy" id="279826"/>
    <lineage>
        <taxon>Bacteria</taxon>
        <taxon>Bacillati</taxon>
        <taxon>Bacillota</taxon>
        <taxon>Bacilli</taxon>
        <taxon>Bacillales</taxon>
        <taxon>Bacillaceae</taxon>
        <taxon>Mesobacillus</taxon>
    </lineage>
</organism>
<comment type="caution">
    <text evidence="9">The sequence shown here is derived from an EMBL/GenBank/DDBJ whole genome shotgun (WGS) entry which is preliminary data.</text>
</comment>
<dbReference type="InterPro" id="IPR000515">
    <property type="entry name" value="MetI-like"/>
</dbReference>
<comment type="subcellular location">
    <subcellularLocation>
        <location evidence="1 7">Cell membrane</location>
        <topology evidence="1 7">Multi-pass membrane protein</topology>
    </subcellularLocation>
</comment>
<dbReference type="GO" id="GO:0055085">
    <property type="term" value="P:transmembrane transport"/>
    <property type="evidence" value="ECO:0007669"/>
    <property type="project" value="InterPro"/>
</dbReference>
<keyword evidence="3" id="KW-1003">Cell membrane</keyword>
<evidence type="ECO:0000313" key="9">
    <source>
        <dbReference type="EMBL" id="TCN26111.1"/>
    </source>
</evidence>
<keyword evidence="4 7" id="KW-0812">Transmembrane</keyword>
<reference evidence="9 10" key="1">
    <citation type="journal article" date="2015" name="Stand. Genomic Sci.">
        <title>Genomic Encyclopedia of Bacterial and Archaeal Type Strains, Phase III: the genomes of soil and plant-associated and newly described type strains.</title>
        <authorList>
            <person name="Whitman W.B."/>
            <person name="Woyke T."/>
            <person name="Klenk H.P."/>
            <person name="Zhou Y."/>
            <person name="Lilburn T.G."/>
            <person name="Beck B.J."/>
            <person name="De Vos P."/>
            <person name="Vandamme P."/>
            <person name="Eisen J.A."/>
            <person name="Garrity G."/>
            <person name="Hugenholtz P."/>
            <person name="Kyrpides N.C."/>
        </authorList>
    </citation>
    <scope>NUCLEOTIDE SEQUENCE [LARGE SCALE GENOMIC DNA]</scope>
    <source>
        <strain evidence="9 10">CV53</strain>
    </source>
</reference>
<dbReference type="Gene3D" id="1.10.3720.10">
    <property type="entry name" value="MetI-like"/>
    <property type="match status" value="1"/>
</dbReference>
<gene>
    <name evidence="9" type="ORF">EV146_104218</name>
</gene>
<feature type="transmembrane region" description="Helical" evidence="7">
    <location>
        <begin position="232"/>
        <end position="254"/>
    </location>
</feature>
<keyword evidence="5 7" id="KW-1133">Transmembrane helix</keyword>
<keyword evidence="10" id="KW-1185">Reference proteome</keyword>
<dbReference type="PROSITE" id="PS50928">
    <property type="entry name" value="ABC_TM1"/>
    <property type="match status" value="1"/>
</dbReference>
<proteinExistence type="inferred from homology"/>